<dbReference type="Proteomes" id="UP000075260">
    <property type="component" value="Unassembled WGS sequence"/>
</dbReference>
<evidence type="ECO:0000313" key="2">
    <source>
        <dbReference type="Proteomes" id="UP000075260"/>
    </source>
</evidence>
<protein>
    <submittedName>
        <fullName evidence="1">Uncharacterized protein</fullName>
    </submittedName>
</protein>
<name>A0A150R1B4_SORCE</name>
<dbReference type="EMBL" id="JEMA01000152">
    <property type="protein sequence ID" value="KYF74015.1"/>
    <property type="molecule type" value="Genomic_DNA"/>
</dbReference>
<proteinExistence type="predicted"/>
<evidence type="ECO:0000313" key="1">
    <source>
        <dbReference type="EMBL" id="KYF74015.1"/>
    </source>
</evidence>
<dbReference type="RefSeq" id="WP_061605440.1">
    <property type="nucleotide sequence ID" value="NZ_JEMA01000152.1"/>
</dbReference>
<sequence>MQLVYPELSEHEIVTFAADHVNRPPDPSRIEHAEPAPELLEQTPNLQPTAITGFNRANVVSYAYTWATHGSINRNLIYPNFTDNDCTIS</sequence>
<reference evidence="1 2" key="1">
    <citation type="submission" date="2014-02" db="EMBL/GenBank/DDBJ databases">
        <title>The small core and large imbalanced accessory genome model reveals a collaborative survival strategy of Sorangium cellulosum strains in nature.</title>
        <authorList>
            <person name="Han K."/>
            <person name="Peng R."/>
            <person name="Blom J."/>
            <person name="Li Y.-Z."/>
        </authorList>
    </citation>
    <scope>NUCLEOTIDE SEQUENCE [LARGE SCALE GENOMIC DNA]</scope>
    <source>
        <strain evidence="1 2">So0008-312</strain>
    </source>
</reference>
<accession>A0A150R1B4</accession>
<dbReference type="AlphaFoldDB" id="A0A150R1B4"/>
<organism evidence="1 2">
    <name type="scientific">Sorangium cellulosum</name>
    <name type="common">Polyangium cellulosum</name>
    <dbReference type="NCBI Taxonomy" id="56"/>
    <lineage>
        <taxon>Bacteria</taxon>
        <taxon>Pseudomonadati</taxon>
        <taxon>Myxococcota</taxon>
        <taxon>Polyangia</taxon>
        <taxon>Polyangiales</taxon>
        <taxon>Polyangiaceae</taxon>
        <taxon>Sorangium</taxon>
    </lineage>
</organism>
<gene>
    <name evidence="1" type="ORF">BE15_43195</name>
</gene>
<comment type="caution">
    <text evidence="1">The sequence shown here is derived from an EMBL/GenBank/DDBJ whole genome shotgun (WGS) entry which is preliminary data.</text>
</comment>